<feature type="active site" description="Proton donor" evidence="18">
    <location>
        <position position="536"/>
    </location>
</feature>
<evidence type="ECO:0000256" key="10">
    <source>
        <dbReference type="ARBA" id="ARBA00023002"/>
    </source>
</evidence>
<evidence type="ECO:0000256" key="11">
    <source>
        <dbReference type="ARBA" id="ARBA00023180"/>
    </source>
</evidence>
<keyword evidence="11" id="KW-0325">Glycoprotein</keyword>
<reference evidence="23" key="1">
    <citation type="submission" date="2020-11" db="EMBL/GenBank/DDBJ databases">
        <authorList>
            <consortium name="DOE Joint Genome Institute"/>
            <person name="Ahrendt S."/>
            <person name="Riley R."/>
            <person name="Andreopoulos W."/>
            <person name="Labutti K."/>
            <person name="Pangilinan J."/>
            <person name="Ruiz-Duenas F.J."/>
            <person name="Barrasa J.M."/>
            <person name="Sanchez-Garcia M."/>
            <person name="Camarero S."/>
            <person name="Miyauchi S."/>
            <person name="Serrano A."/>
            <person name="Linde D."/>
            <person name="Babiker R."/>
            <person name="Drula E."/>
            <person name="Ayuso-Fernandez I."/>
            <person name="Pacheco R."/>
            <person name="Padilla G."/>
            <person name="Ferreira P."/>
            <person name="Barriuso J."/>
            <person name="Kellner H."/>
            <person name="Castanera R."/>
            <person name="Alfaro M."/>
            <person name="Ramirez L."/>
            <person name="Pisabarro A.G."/>
            <person name="Kuo A."/>
            <person name="Tritt A."/>
            <person name="Lipzen A."/>
            <person name="He G."/>
            <person name="Yan M."/>
            <person name="Ng V."/>
            <person name="Cullen D."/>
            <person name="Martin F."/>
            <person name="Rosso M.-N."/>
            <person name="Henrissat B."/>
            <person name="Hibbett D."/>
            <person name="Martinez A.T."/>
            <person name="Grigoriev I.V."/>
        </authorList>
    </citation>
    <scope>NUCLEOTIDE SEQUENCE</scope>
    <source>
        <strain evidence="23">MF-IS2</strain>
    </source>
</reference>
<dbReference type="Pfam" id="PF05199">
    <property type="entry name" value="GMC_oxred_C"/>
    <property type="match status" value="1"/>
</dbReference>
<evidence type="ECO:0000256" key="6">
    <source>
        <dbReference type="ARBA" id="ARBA00022525"/>
    </source>
</evidence>
<comment type="similarity">
    <text evidence="3">Belongs to the GMC oxidoreductase family.</text>
</comment>
<dbReference type="GO" id="GO:0005576">
    <property type="term" value="C:extracellular region"/>
    <property type="evidence" value="ECO:0007669"/>
    <property type="project" value="UniProtKB-SubCell"/>
</dbReference>
<evidence type="ECO:0000256" key="13">
    <source>
        <dbReference type="ARBA" id="ARBA00033986"/>
    </source>
</evidence>
<dbReference type="InterPro" id="IPR000172">
    <property type="entry name" value="GMC_OxRdtase_N"/>
</dbReference>
<dbReference type="Pfam" id="PF00732">
    <property type="entry name" value="GMC_oxred_N"/>
    <property type="match status" value="1"/>
</dbReference>
<comment type="cofactor">
    <cofactor evidence="1 19">
        <name>FAD</name>
        <dbReference type="ChEBI" id="CHEBI:57692"/>
    </cofactor>
</comment>
<feature type="domain" description="Glucose-methanol-choline oxidoreductase C-terminal" evidence="22">
    <location>
        <begin position="451"/>
        <end position="589"/>
    </location>
</feature>
<dbReference type="GO" id="GO:0033718">
    <property type="term" value="F:pyranose dehydrogenase (acceptor) activity"/>
    <property type="evidence" value="ECO:0007669"/>
    <property type="project" value="UniProtKB-EC"/>
</dbReference>
<comment type="catalytic activity">
    <reaction evidence="13">
        <text>pyranose + acceptor = pyranos-2-ulose + reduced acceptor.</text>
        <dbReference type="EC" id="1.1.99.29"/>
    </reaction>
</comment>
<keyword evidence="24" id="KW-1185">Reference proteome</keyword>
<comment type="catalytic activity">
    <reaction evidence="16">
        <text>a pyranoside + acceptor = a pyranosid-3-ulose + reduced acceptor.</text>
        <dbReference type="EC" id="1.1.99.29"/>
    </reaction>
</comment>
<dbReference type="SUPFAM" id="SSF54373">
    <property type="entry name" value="FAD-linked reductases, C-terminal domain"/>
    <property type="match status" value="1"/>
</dbReference>
<protein>
    <recommendedName>
        <fullName evidence="5">pyranose dehydrogenase (acceptor)</fullName>
        <ecNumber evidence="5">1.1.99.29</ecNumber>
    </recommendedName>
</protein>
<sequence>MTFPARRGAYSLLSLLQVALCAVHFQSPSDLPSVDYDFIVAGGGLAGSVVASRLGENQDFKILVIEAGPSNEEIFESQVPGLSLTVSAPGTRVDWNYTIVPQTHVNGFVGPYLRAMMLGGCSSHNEMMYTRCSRDDYDRWAAMTGDINLSWDKLYPYFIKAEMWSGPNIPSLSEAGHFDPSFHGSNGKVNVSAPYHVHPLNDLMVEAVKELSQSSDEFPALLDHNGGRPIGMGWDQDTIGGGFRSSSATAYMAHTGDNVHVLLNTRVTRILPSTNHPSNSIDIRTVEFATSPKGPTSRRTATKELIVAGGVVNSPQILLNSGIGPKDELKALGIKSLIDNPSVGKNFSDQPSILIGISTNLPTDDFNTTTALSEWIDSHTGRYAGPPHLASLGWVRFPGTSSPFKDGTPDPTAGPNSPHIELFFRNVTSIPDLNTSPGNATLLMNIVNLNPVARGSITLATSSPFDAPVIDPNLLGVPVDTAIFLEGVRSIQRLFSAQTFKSSVFELAMPKADADGTLADEVIVDYVEHNAGPNIHGVATCSMAPHGADWGVVDPEFKVRETTGLRIVDGSVMPFVPSGHTQAPTYALAEWASEVIKSSWK</sequence>
<evidence type="ECO:0000256" key="9">
    <source>
        <dbReference type="ARBA" id="ARBA00022827"/>
    </source>
</evidence>
<evidence type="ECO:0000256" key="4">
    <source>
        <dbReference type="ARBA" id="ARBA00011245"/>
    </source>
</evidence>
<dbReference type="PANTHER" id="PTHR11552:SF201">
    <property type="entry name" value="GLUCOSE-METHANOL-CHOLINE OXIDOREDUCTASE N-TERMINAL DOMAIN-CONTAINING PROTEIN"/>
    <property type="match status" value="1"/>
</dbReference>
<dbReference type="PANTHER" id="PTHR11552">
    <property type="entry name" value="GLUCOSE-METHANOL-CHOLINE GMC OXIDOREDUCTASE"/>
    <property type="match status" value="1"/>
</dbReference>
<dbReference type="InterPro" id="IPR036188">
    <property type="entry name" value="FAD/NAD-bd_sf"/>
</dbReference>
<organism evidence="23 24">
    <name type="scientific">Macrolepiota fuliginosa MF-IS2</name>
    <dbReference type="NCBI Taxonomy" id="1400762"/>
    <lineage>
        <taxon>Eukaryota</taxon>
        <taxon>Fungi</taxon>
        <taxon>Dikarya</taxon>
        <taxon>Basidiomycota</taxon>
        <taxon>Agaricomycotina</taxon>
        <taxon>Agaricomycetes</taxon>
        <taxon>Agaricomycetidae</taxon>
        <taxon>Agaricales</taxon>
        <taxon>Agaricineae</taxon>
        <taxon>Agaricaceae</taxon>
        <taxon>Macrolepiota</taxon>
    </lineage>
</organism>
<evidence type="ECO:0000256" key="16">
    <source>
        <dbReference type="ARBA" id="ARBA00034050"/>
    </source>
</evidence>
<comment type="catalytic activity">
    <reaction evidence="17">
        <text>a pyranoside + acceptor = a pyranosid-3,4-diulose + reduced acceptor.</text>
        <dbReference type="EC" id="1.1.99.29"/>
    </reaction>
</comment>
<keyword evidence="6" id="KW-0964">Secreted</keyword>
<evidence type="ECO:0000256" key="15">
    <source>
        <dbReference type="ARBA" id="ARBA00034029"/>
    </source>
</evidence>
<evidence type="ECO:0000259" key="21">
    <source>
        <dbReference type="Pfam" id="PF00732"/>
    </source>
</evidence>
<dbReference type="EC" id="1.1.99.29" evidence="5"/>
<comment type="catalytic activity">
    <reaction evidence="15">
        <text>pyranose + acceptor = pyranos-3-ulose + reduced acceptor.</text>
        <dbReference type="EC" id="1.1.99.29"/>
    </reaction>
</comment>
<dbReference type="SUPFAM" id="SSF51905">
    <property type="entry name" value="FAD/NAD(P)-binding domain"/>
    <property type="match status" value="1"/>
</dbReference>
<feature type="domain" description="Glucose-methanol-choline oxidoreductase N-terminal" evidence="21">
    <location>
        <begin position="36"/>
        <end position="351"/>
    </location>
</feature>
<keyword evidence="9 19" id="KW-0274">FAD</keyword>
<dbReference type="Gene3D" id="3.30.560.10">
    <property type="entry name" value="Glucose Oxidase, domain 3"/>
    <property type="match status" value="1"/>
</dbReference>
<keyword evidence="8 20" id="KW-0732">Signal</keyword>
<evidence type="ECO:0000256" key="7">
    <source>
        <dbReference type="ARBA" id="ARBA00022630"/>
    </source>
</evidence>
<dbReference type="InterPro" id="IPR012132">
    <property type="entry name" value="GMC_OxRdtase"/>
</dbReference>
<feature type="active site" description="Proton acceptor" evidence="18">
    <location>
        <position position="580"/>
    </location>
</feature>
<comment type="function">
    <text evidence="12">Catalyzes the single-oxidation or sequential double oxidation reaction of carbohydrates primarily at carbon-2 and/or carbon-3 with the concomitant reduction of the flavin. The enzyme exhibits a broad sugar substrate specificity, oxidizing different aldopyranoses to the corresponding C-1, C-2, C-3 or C-1,2, C-2,3 and C-3,4 (di)dehydro sugars with substrate-specific regioselectivity. Accepts only a narrow range of electron acceptors such as substituted benzoquinones and complexed metal ions and reacts extremely slowly with O(2) as acceptor. May play a role in the natural recycling of plant matter by oxidizing all major monosaccharides in lignocellulose and by reducing quinone compounds or reactive radical species generated during lignin depolymerization.</text>
</comment>
<evidence type="ECO:0000256" key="18">
    <source>
        <dbReference type="PIRSR" id="PIRSR000137-1"/>
    </source>
</evidence>
<gene>
    <name evidence="23" type="ORF">P691DRAFT_784927</name>
</gene>
<comment type="subunit">
    <text evidence="4">Monomer.</text>
</comment>
<feature type="signal peptide" evidence="20">
    <location>
        <begin position="1"/>
        <end position="21"/>
    </location>
</feature>
<name>A0A9P6C1H4_9AGAR</name>
<dbReference type="OrthoDB" id="2943290at2759"/>
<evidence type="ECO:0000256" key="2">
    <source>
        <dbReference type="ARBA" id="ARBA00004613"/>
    </source>
</evidence>
<feature type="chain" id="PRO_5040186290" description="pyranose dehydrogenase (acceptor)" evidence="20">
    <location>
        <begin position="22"/>
        <end position="601"/>
    </location>
</feature>
<comment type="catalytic activity">
    <reaction evidence="14">
        <text>pyranose + acceptor = pyranos-2,3-diulose + reduced acceptor.</text>
        <dbReference type="EC" id="1.1.99.29"/>
    </reaction>
</comment>
<evidence type="ECO:0000313" key="23">
    <source>
        <dbReference type="EMBL" id="KAF9445645.1"/>
    </source>
</evidence>
<keyword evidence="10" id="KW-0560">Oxidoreductase</keyword>
<dbReference type="Proteomes" id="UP000807342">
    <property type="component" value="Unassembled WGS sequence"/>
</dbReference>
<evidence type="ECO:0000259" key="22">
    <source>
        <dbReference type="Pfam" id="PF05199"/>
    </source>
</evidence>
<dbReference type="Gene3D" id="3.50.50.60">
    <property type="entry name" value="FAD/NAD(P)-binding domain"/>
    <property type="match status" value="1"/>
</dbReference>
<accession>A0A9P6C1H4</accession>
<keyword evidence="7" id="KW-0285">Flavoprotein</keyword>
<evidence type="ECO:0000256" key="20">
    <source>
        <dbReference type="SAM" id="SignalP"/>
    </source>
</evidence>
<evidence type="ECO:0000256" key="19">
    <source>
        <dbReference type="PIRSR" id="PIRSR000137-2"/>
    </source>
</evidence>
<evidence type="ECO:0000256" key="14">
    <source>
        <dbReference type="ARBA" id="ARBA00034010"/>
    </source>
</evidence>
<evidence type="ECO:0000313" key="24">
    <source>
        <dbReference type="Proteomes" id="UP000807342"/>
    </source>
</evidence>
<comment type="caution">
    <text evidence="23">The sequence shown here is derived from an EMBL/GenBank/DDBJ whole genome shotgun (WGS) entry which is preliminary data.</text>
</comment>
<comment type="subcellular location">
    <subcellularLocation>
        <location evidence="2">Secreted</location>
    </subcellularLocation>
</comment>
<dbReference type="PIRSF" id="PIRSF000137">
    <property type="entry name" value="Alcohol_oxidase"/>
    <property type="match status" value="1"/>
</dbReference>
<dbReference type="AlphaFoldDB" id="A0A9P6C1H4"/>
<dbReference type="GO" id="GO:0050660">
    <property type="term" value="F:flavin adenine dinucleotide binding"/>
    <property type="evidence" value="ECO:0007669"/>
    <property type="project" value="InterPro"/>
</dbReference>
<evidence type="ECO:0000256" key="1">
    <source>
        <dbReference type="ARBA" id="ARBA00001974"/>
    </source>
</evidence>
<dbReference type="EMBL" id="MU151289">
    <property type="protein sequence ID" value="KAF9445645.1"/>
    <property type="molecule type" value="Genomic_DNA"/>
</dbReference>
<evidence type="ECO:0000256" key="12">
    <source>
        <dbReference type="ARBA" id="ARBA00024699"/>
    </source>
</evidence>
<feature type="binding site" evidence="19">
    <location>
        <position position="267"/>
    </location>
    <ligand>
        <name>FAD</name>
        <dbReference type="ChEBI" id="CHEBI:57692"/>
    </ligand>
</feature>
<dbReference type="InterPro" id="IPR007867">
    <property type="entry name" value="GMC_OxRtase_C"/>
</dbReference>
<evidence type="ECO:0000256" key="5">
    <source>
        <dbReference type="ARBA" id="ARBA00013177"/>
    </source>
</evidence>
<proteinExistence type="inferred from homology"/>
<evidence type="ECO:0000256" key="17">
    <source>
        <dbReference type="ARBA" id="ARBA00034059"/>
    </source>
</evidence>
<feature type="binding site" evidence="19">
    <location>
        <position position="570"/>
    </location>
    <ligand>
        <name>FAD</name>
        <dbReference type="ChEBI" id="CHEBI:57692"/>
    </ligand>
</feature>
<evidence type="ECO:0000256" key="8">
    <source>
        <dbReference type="ARBA" id="ARBA00022729"/>
    </source>
</evidence>
<evidence type="ECO:0000256" key="3">
    <source>
        <dbReference type="ARBA" id="ARBA00010790"/>
    </source>
</evidence>